<dbReference type="GeneID" id="91094648"/>
<dbReference type="AlphaFoldDB" id="A0AAX4JWY0"/>
<dbReference type="Proteomes" id="UP001355207">
    <property type="component" value="Chromosome 5"/>
</dbReference>
<keyword evidence="1" id="KW-1133">Transmembrane helix</keyword>
<keyword evidence="3" id="KW-1185">Reference proteome</keyword>
<keyword evidence="1" id="KW-0472">Membrane</keyword>
<dbReference type="RefSeq" id="XP_066075823.1">
    <property type="nucleotide sequence ID" value="XM_066219726.1"/>
</dbReference>
<dbReference type="EMBL" id="CP144102">
    <property type="protein sequence ID" value="WWC89060.1"/>
    <property type="molecule type" value="Genomic_DNA"/>
</dbReference>
<reference evidence="2 3" key="1">
    <citation type="submission" date="2024-01" db="EMBL/GenBank/DDBJ databases">
        <title>Comparative genomics of Cryptococcus and Kwoniella reveals pathogenesis evolution and contrasting modes of karyotype evolution via chromosome fusion or intercentromeric recombination.</title>
        <authorList>
            <person name="Coelho M.A."/>
            <person name="David-Palma M."/>
            <person name="Shea T."/>
            <person name="Bowers K."/>
            <person name="McGinley-Smith S."/>
            <person name="Mohammad A.W."/>
            <person name="Gnirke A."/>
            <person name="Yurkov A.M."/>
            <person name="Nowrousian M."/>
            <person name="Sun S."/>
            <person name="Cuomo C.A."/>
            <person name="Heitman J."/>
        </authorList>
    </citation>
    <scope>NUCLEOTIDE SEQUENCE [LARGE SCALE GENOMIC DNA]</scope>
    <source>
        <strain evidence="2 3">CBS 6074</strain>
    </source>
</reference>
<protein>
    <submittedName>
        <fullName evidence="2">Uncharacterized protein</fullName>
    </submittedName>
</protein>
<proteinExistence type="predicted"/>
<accession>A0AAX4JWY0</accession>
<organism evidence="2 3">
    <name type="scientific">Kwoniella dendrophila CBS 6074</name>
    <dbReference type="NCBI Taxonomy" id="1295534"/>
    <lineage>
        <taxon>Eukaryota</taxon>
        <taxon>Fungi</taxon>
        <taxon>Dikarya</taxon>
        <taxon>Basidiomycota</taxon>
        <taxon>Agaricomycotina</taxon>
        <taxon>Tremellomycetes</taxon>
        <taxon>Tremellales</taxon>
        <taxon>Cryptococcaceae</taxon>
        <taxon>Kwoniella</taxon>
    </lineage>
</organism>
<name>A0AAX4JWY0_9TREE</name>
<keyword evidence="1" id="KW-0812">Transmembrane</keyword>
<sequence>MLEHIPGITLPSDGSVCLAQWLMIIIESTLAIIAIITITLIILTIRECVLIYRSKKEKQIEENEHGLLKEKAEDMGIIHQQKD</sequence>
<gene>
    <name evidence="2" type="ORF">L201_003978</name>
</gene>
<evidence type="ECO:0000313" key="2">
    <source>
        <dbReference type="EMBL" id="WWC89060.1"/>
    </source>
</evidence>
<evidence type="ECO:0000256" key="1">
    <source>
        <dbReference type="SAM" id="Phobius"/>
    </source>
</evidence>
<evidence type="ECO:0000313" key="3">
    <source>
        <dbReference type="Proteomes" id="UP001355207"/>
    </source>
</evidence>
<feature type="transmembrane region" description="Helical" evidence="1">
    <location>
        <begin position="20"/>
        <end position="45"/>
    </location>
</feature>